<accession>A0A368GP23</accession>
<dbReference type="Proteomes" id="UP000252519">
    <property type="component" value="Unassembled WGS sequence"/>
</dbReference>
<evidence type="ECO:0000313" key="1">
    <source>
        <dbReference type="EMBL" id="RCN45388.1"/>
    </source>
</evidence>
<proteinExistence type="predicted"/>
<name>A0A368GP23_ANCCA</name>
<keyword evidence="2" id="KW-1185">Reference proteome</keyword>
<dbReference type="AlphaFoldDB" id="A0A368GP23"/>
<gene>
    <name evidence="1" type="ORF">ANCCAN_08609</name>
</gene>
<comment type="caution">
    <text evidence="1">The sequence shown here is derived from an EMBL/GenBank/DDBJ whole genome shotgun (WGS) entry which is preliminary data.</text>
</comment>
<sequence>MAKIKGKLSALKSKIMKKLKLTKKQQEDLDKRMKNVTEIEHDHKNPMGDSIFDVNLKSNVASTLYQSDIMLSKEQATEILDEPERSKRQAFRDHNYPLTIWQNGVYFHFHETARK</sequence>
<reference evidence="1 2" key="1">
    <citation type="submission" date="2014-10" db="EMBL/GenBank/DDBJ databases">
        <title>Draft genome of the hookworm Ancylostoma caninum.</title>
        <authorList>
            <person name="Mitreva M."/>
        </authorList>
    </citation>
    <scope>NUCLEOTIDE SEQUENCE [LARGE SCALE GENOMIC DNA]</scope>
    <source>
        <strain evidence="1 2">Baltimore</strain>
    </source>
</reference>
<dbReference type="OrthoDB" id="5858430at2759"/>
<protein>
    <submittedName>
        <fullName evidence="1">Uncharacterized protein</fullName>
    </submittedName>
</protein>
<dbReference type="EMBL" id="JOJR01000103">
    <property type="protein sequence ID" value="RCN45388.1"/>
    <property type="molecule type" value="Genomic_DNA"/>
</dbReference>
<evidence type="ECO:0000313" key="2">
    <source>
        <dbReference type="Proteomes" id="UP000252519"/>
    </source>
</evidence>
<organism evidence="1 2">
    <name type="scientific">Ancylostoma caninum</name>
    <name type="common">Dog hookworm</name>
    <dbReference type="NCBI Taxonomy" id="29170"/>
    <lineage>
        <taxon>Eukaryota</taxon>
        <taxon>Metazoa</taxon>
        <taxon>Ecdysozoa</taxon>
        <taxon>Nematoda</taxon>
        <taxon>Chromadorea</taxon>
        <taxon>Rhabditida</taxon>
        <taxon>Rhabditina</taxon>
        <taxon>Rhabditomorpha</taxon>
        <taxon>Strongyloidea</taxon>
        <taxon>Ancylostomatidae</taxon>
        <taxon>Ancylostomatinae</taxon>
        <taxon>Ancylostoma</taxon>
    </lineage>
</organism>